<organism evidence="3">
    <name type="scientific">Bombus impatiens</name>
    <name type="common">Bumblebee</name>
    <dbReference type="NCBI Taxonomy" id="132113"/>
    <lineage>
        <taxon>Eukaryota</taxon>
        <taxon>Metazoa</taxon>
        <taxon>Ecdysozoa</taxon>
        <taxon>Arthropoda</taxon>
        <taxon>Hexapoda</taxon>
        <taxon>Insecta</taxon>
        <taxon>Pterygota</taxon>
        <taxon>Neoptera</taxon>
        <taxon>Endopterygota</taxon>
        <taxon>Hymenoptera</taxon>
        <taxon>Apocrita</taxon>
        <taxon>Aculeata</taxon>
        <taxon>Apoidea</taxon>
        <taxon>Anthophila</taxon>
        <taxon>Apidae</taxon>
        <taxon>Bombus</taxon>
        <taxon>Pyrobombus</taxon>
    </lineage>
</organism>
<evidence type="ECO:0000313" key="4">
    <source>
        <dbReference type="RefSeq" id="XP_033178631.1"/>
    </source>
</evidence>
<dbReference type="KEGG" id="bim:100743514"/>
<dbReference type="Proteomes" id="UP000515180">
    <property type="component" value="Unplaced"/>
</dbReference>
<dbReference type="AlphaFoldDB" id="A0A6P3V0H2"/>
<keyword evidence="1" id="KW-0472">Membrane</keyword>
<feature type="transmembrane region" description="Helical" evidence="1">
    <location>
        <begin position="12"/>
        <end position="35"/>
    </location>
</feature>
<dbReference type="OrthoDB" id="8186944at2759"/>
<keyword evidence="1" id="KW-1133">Transmembrane helix</keyword>
<evidence type="ECO:0000313" key="3">
    <source>
        <dbReference type="RefSeq" id="XP_012245157.1"/>
    </source>
</evidence>
<gene>
    <name evidence="3 4" type="primary">LOC100743514</name>
</gene>
<dbReference type="OMA" id="IYHGYRM"/>
<evidence type="ECO:0000256" key="1">
    <source>
        <dbReference type="SAM" id="Phobius"/>
    </source>
</evidence>
<accession>A0A6P3V0H2</accession>
<protein>
    <submittedName>
        <fullName evidence="3">Uncharacterized protein LOC100743514 isoform X1</fullName>
    </submittedName>
</protein>
<keyword evidence="2" id="KW-1185">Reference proteome</keyword>
<dbReference type="GeneID" id="100743514"/>
<feature type="transmembrane region" description="Helical" evidence="1">
    <location>
        <begin position="70"/>
        <end position="91"/>
    </location>
</feature>
<sequence length="255" mass="28999">MIQKRIERFLSVLYASSIITSTTSMICIATVWKYWALILDVCFSVDCSCILYSKNAFGIFGGGTGKICKFGVYGLVPTVLLDLCLAGYHGYRSCTKKKLNLPVRTHNDDNDSREFGISEPPLNVETRSRQSLSPYHRWMPFVCLAILLSCLSLTHAIIITDGFHKTCDHYRAILIQALSLTERKAQVIHDRLSCGAIFDFIDYIRPNETTWARSKPPDTGFALLLAIASTWYNFISWMIASILYFIMARRKLCFF</sequence>
<reference evidence="3" key="1">
    <citation type="submission" date="2022-04" db="UniProtKB">
        <authorList>
            <consortium name="RefSeq"/>
        </authorList>
    </citation>
    <scope>IDENTIFICATION</scope>
</reference>
<feature type="transmembrane region" description="Helical" evidence="1">
    <location>
        <begin position="138"/>
        <end position="159"/>
    </location>
</feature>
<dbReference type="RefSeq" id="XP_012245157.1">
    <property type="nucleotide sequence ID" value="XM_012389734.3"/>
</dbReference>
<feature type="transmembrane region" description="Helical" evidence="1">
    <location>
        <begin position="221"/>
        <end position="246"/>
    </location>
</feature>
<name>A0A6P3V0H2_BOMIM</name>
<evidence type="ECO:0000313" key="2">
    <source>
        <dbReference type="Proteomes" id="UP000515180"/>
    </source>
</evidence>
<proteinExistence type="predicted"/>
<keyword evidence="1" id="KW-0812">Transmembrane</keyword>
<dbReference type="RefSeq" id="XP_033178631.1">
    <property type="nucleotide sequence ID" value="XM_033322740.1"/>
</dbReference>